<proteinExistence type="predicted"/>
<dbReference type="Gene3D" id="2.60.450.10">
    <property type="entry name" value="Lipopolysaccharide (LPS) transport protein A like domain"/>
    <property type="match status" value="1"/>
</dbReference>
<dbReference type="Proteomes" id="UP000295678">
    <property type="component" value="Unassembled WGS sequence"/>
</dbReference>
<dbReference type="Pfam" id="PF06835">
    <property type="entry name" value="LptC"/>
    <property type="match status" value="1"/>
</dbReference>
<dbReference type="EMBL" id="SMAK01000005">
    <property type="protein sequence ID" value="TCT10694.1"/>
    <property type="molecule type" value="Genomic_DNA"/>
</dbReference>
<dbReference type="AlphaFoldDB" id="A0A4R3MAR6"/>
<keyword evidence="1" id="KW-1133">Transmembrane helix</keyword>
<sequence length="240" mass="26020">MHVDTGAFDGLKAVPAWQQPRRQPRSWHDARRHSRAVRVLRIGLPALALLTVAWLIVSARAFPPTIGNVDLGEVGLDGTTLTMENPALSGYNENGTSYEVTAARALQDVTNPRIVTLQLIDGTMTKPDGTKVRVTAADGVYDSEEQTLKLSNDIVVRADDGSRAFLRSADVDMKAGSIVSTEPIRAETPGGRIRADTMDIAERGAHMLFKGKVVVELRLDGGSLDDRTARKPQENPADVE</sequence>
<gene>
    <name evidence="2" type="ORF">EDC22_105194</name>
</gene>
<evidence type="ECO:0000313" key="2">
    <source>
        <dbReference type="EMBL" id="TCT10694.1"/>
    </source>
</evidence>
<dbReference type="OrthoDB" id="9811926at2"/>
<keyword evidence="1" id="KW-0812">Transmembrane</keyword>
<protein>
    <submittedName>
        <fullName evidence="2">Lipopolysaccharide export system protein LptC</fullName>
    </submittedName>
</protein>
<reference evidence="2 3" key="1">
    <citation type="submission" date="2019-03" db="EMBL/GenBank/DDBJ databases">
        <title>Genomic Encyclopedia of Type Strains, Phase IV (KMG-IV): sequencing the most valuable type-strain genomes for metagenomic binning, comparative biology and taxonomic classification.</title>
        <authorList>
            <person name="Goeker M."/>
        </authorList>
    </citation>
    <scope>NUCLEOTIDE SEQUENCE [LARGE SCALE GENOMIC DNA]</scope>
    <source>
        <strain evidence="2 3">DSM 19345</strain>
    </source>
</reference>
<name>A0A4R3MAR6_9HYPH</name>
<evidence type="ECO:0000313" key="3">
    <source>
        <dbReference type="Proteomes" id="UP000295678"/>
    </source>
</evidence>
<dbReference type="InterPro" id="IPR026265">
    <property type="entry name" value="LptC"/>
</dbReference>
<comment type="caution">
    <text evidence="2">The sequence shown here is derived from an EMBL/GenBank/DDBJ whole genome shotgun (WGS) entry which is preliminary data.</text>
</comment>
<dbReference type="GO" id="GO:0005886">
    <property type="term" value="C:plasma membrane"/>
    <property type="evidence" value="ECO:0007669"/>
    <property type="project" value="InterPro"/>
</dbReference>
<keyword evidence="1" id="KW-0472">Membrane</keyword>
<organism evidence="2 3">
    <name type="scientific">Tepidamorphus gemmatus</name>
    <dbReference type="NCBI Taxonomy" id="747076"/>
    <lineage>
        <taxon>Bacteria</taxon>
        <taxon>Pseudomonadati</taxon>
        <taxon>Pseudomonadota</taxon>
        <taxon>Alphaproteobacteria</taxon>
        <taxon>Hyphomicrobiales</taxon>
        <taxon>Tepidamorphaceae</taxon>
        <taxon>Tepidamorphus</taxon>
    </lineage>
</organism>
<evidence type="ECO:0000256" key="1">
    <source>
        <dbReference type="SAM" id="Phobius"/>
    </source>
</evidence>
<dbReference type="NCBIfam" id="TIGR04409">
    <property type="entry name" value="LptC_YrbK"/>
    <property type="match status" value="1"/>
</dbReference>
<dbReference type="RefSeq" id="WP_132806534.1">
    <property type="nucleotide sequence ID" value="NZ_SMAK01000005.1"/>
</dbReference>
<feature type="transmembrane region" description="Helical" evidence="1">
    <location>
        <begin position="39"/>
        <end position="57"/>
    </location>
</feature>
<dbReference type="InterPro" id="IPR010664">
    <property type="entry name" value="LipoPS_assembly_LptC-rel"/>
</dbReference>
<keyword evidence="3" id="KW-1185">Reference proteome</keyword>
<accession>A0A4R3MAR6</accession>
<dbReference type="GO" id="GO:0015221">
    <property type="term" value="F:lipopolysaccharide transmembrane transporter activity"/>
    <property type="evidence" value="ECO:0007669"/>
    <property type="project" value="InterPro"/>
</dbReference>